<dbReference type="InterPro" id="IPR008334">
    <property type="entry name" value="5'-Nucleotdase_C"/>
</dbReference>
<dbReference type="GO" id="GO:0016787">
    <property type="term" value="F:hydrolase activity"/>
    <property type="evidence" value="ECO:0007669"/>
    <property type="project" value="UniProtKB-KW"/>
</dbReference>
<keyword evidence="4" id="KW-1185">Reference proteome</keyword>
<dbReference type="SUPFAM" id="SSF55816">
    <property type="entry name" value="5'-nucleotidase (syn. UDP-sugar hydrolase), C-terminal domain"/>
    <property type="match status" value="1"/>
</dbReference>
<dbReference type="PRINTS" id="PR01607">
    <property type="entry name" value="APYRASEFAMLY"/>
</dbReference>
<dbReference type="GO" id="GO:0009166">
    <property type="term" value="P:nucleotide catabolic process"/>
    <property type="evidence" value="ECO:0007669"/>
    <property type="project" value="InterPro"/>
</dbReference>
<dbReference type="Pfam" id="PF02872">
    <property type="entry name" value="5_nucleotid_C"/>
    <property type="match status" value="1"/>
</dbReference>
<evidence type="ECO:0000256" key="1">
    <source>
        <dbReference type="RuleBase" id="RU362119"/>
    </source>
</evidence>
<protein>
    <submittedName>
        <fullName evidence="3">5'-nucleotidase, C-terminal domain</fullName>
    </submittedName>
</protein>
<dbReference type="GO" id="GO:0000166">
    <property type="term" value="F:nucleotide binding"/>
    <property type="evidence" value="ECO:0007669"/>
    <property type="project" value="UniProtKB-KW"/>
</dbReference>
<dbReference type="InterPro" id="IPR006179">
    <property type="entry name" value="5_nucleotidase/apyrase"/>
</dbReference>
<dbReference type="InterPro" id="IPR036907">
    <property type="entry name" value="5'-Nucleotdase_C_sf"/>
</dbReference>
<feature type="domain" description="5'-Nucleotidase C-terminal" evidence="2">
    <location>
        <begin position="121"/>
        <end position="267"/>
    </location>
</feature>
<proteinExistence type="inferred from homology"/>
<organism evidence="3 4">
    <name type="scientific">Saccharicrinis carchari</name>
    <dbReference type="NCBI Taxonomy" id="1168039"/>
    <lineage>
        <taxon>Bacteria</taxon>
        <taxon>Pseudomonadati</taxon>
        <taxon>Bacteroidota</taxon>
        <taxon>Bacteroidia</taxon>
        <taxon>Marinilabiliales</taxon>
        <taxon>Marinilabiliaceae</taxon>
        <taxon>Saccharicrinis</taxon>
    </lineage>
</organism>
<comment type="similarity">
    <text evidence="1">Belongs to the 5'-nucleotidase family.</text>
</comment>
<dbReference type="Gene3D" id="3.90.780.10">
    <property type="entry name" value="5'-Nucleotidase, C-terminal domain"/>
    <property type="match status" value="1"/>
</dbReference>
<dbReference type="PANTHER" id="PTHR11575">
    <property type="entry name" value="5'-NUCLEOTIDASE-RELATED"/>
    <property type="match status" value="1"/>
</dbReference>
<sequence length="308" mass="34813">MALQNAVKHLPKYNCFFIKRDGHSTISLFNFLLSNFVLKTIVKDFGYPIGITNKYSMNLTKLTLTILLPILYLGCAQPYKAKNYEVNNISIDDNITADSAMQSHIKPYRKEIDAKMDKAIGKSEKQMLVYKPESPLSNFISDIIQNRVDQYLRDTHADTLQLLTLMNIKGIRSPIPQGEVTVRNIFELMPFENEIVVLTLPGDSILSLFSFLGRTKGDGIAGATVKFQDSTVVEVFINNKALDVSKKYMLATSDYLADGGDHYQMITRPLHRENTNLKLREVIMHSIQEKNRAGEVLKAATDGRIVFN</sequence>
<evidence type="ECO:0000313" key="4">
    <source>
        <dbReference type="Proteomes" id="UP000319040"/>
    </source>
</evidence>
<accession>A0A521EL62</accession>
<name>A0A521EL62_SACCC</name>
<evidence type="ECO:0000313" key="3">
    <source>
        <dbReference type="EMBL" id="SMO84622.1"/>
    </source>
</evidence>
<keyword evidence="1" id="KW-0378">Hydrolase</keyword>
<dbReference type="Proteomes" id="UP000319040">
    <property type="component" value="Unassembled WGS sequence"/>
</dbReference>
<reference evidence="3 4" key="1">
    <citation type="submission" date="2017-05" db="EMBL/GenBank/DDBJ databases">
        <authorList>
            <person name="Varghese N."/>
            <person name="Submissions S."/>
        </authorList>
    </citation>
    <scope>NUCLEOTIDE SEQUENCE [LARGE SCALE GENOMIC DNA]</scope>
    <source>
        <strain evidence="3 4">DSM 27040</strain>
    </source>
</reference>
<evidence type="ECO:0000259" key="2">
    <source>
        <dbReference type="Pfam" id="PF02872"/>
    </source>
</evidence>
<keyword evidence="1" id="KW-0547">Nucleotide-binding</keyword>
<dbReference type="AlphaFoldDB" id="A0A521EL62"/>
<dbReference type="PANTHER" id="PTHR11575:SF24">
    <property type="entry name" value="5'-NUCLEOTIDASE"/>
    <property type="match status" value="1"/>
</dbReference>
<gene>
    <name evidence="3" type="ORF">SAMN06265379_109106</name>
</gene>
<dbReference type="EMBL" id="FXTB01000009">
    <property type="protein sequence ID" value="SMO84622.1"/>
    <property type="molecule type" value="Genomic_DNA"/>
</dbReference>